<dbReference type="Proteomes" id="UP000317036">
    <property type="component" value="Unassembled WGS sequence"/>
</dbReference>
<dbReference type="Pfam" id="PF08968">
    <property type="entry name" value="DUF1885"/>
    <property type="match status" value="1"/>
</dbReference>
<dbReference type="SUPFAM" id="SSF111171">
    <property type="entry name" value="Rbstp2229 protein"/>
    <property type="match status" value="1"/>
</dbReference>
<evidence type="ECO:0000313" key="2">
    <source>
        <dbReference type="Proteomes" id="UP000317036"/>
    </source>
</evidence>
<sequence>MAQSAYIKFVEGSALSSITLDDLKQQLLHYKEQLALTGKQLGWEYDDAGFPYSIETKTEGEGKWFYLKGKSPLYKYIVLGVGSDASDASDETGRPFVQVVLPDDATIGDKAKGNEFCKYFGRLWKAELHLFNGRIMYFNPRK</sequence>
<dbReference type="InterPro" id="IPR015062">
    <property type="entry name" value="DUF1885"/>
</dbReference>
<comment type="caution">
    <text evidence="1">The sequence shown here is derived from an EMBL/GenBank/DDBJ whole genome shotgun (WGS) entry which is preliminary data.</text>
</comment>
<dbReference type="EMBL" id="VNJI01000049">
    <property type="protein sequence ID" value="TVY06731.1"/>
    <property type="molecule type" value="Genomic_DNA"/>
</dbReference>
<gene>
    <name evidence="1" type="ORF">FPZ49_27620</name>
</gene>
<dbReference type="OrthoDB" id="2966171at2"/>
<dbReference type="Gene3D" id="1.20.5.850">
    <property type="entry name" value="Rbstp2229 protein"/>
    <property type="match status" value="1"/>
</dbReference>
<organism evidence="1 2">
    <name type="scientific">Paenibacillus cremeus</name>
    <dbReference type="NCBI Taxonomy" id="2163881"/>
    <lineage>
        <taxon>Bacteria</taxon>
        <taxon>Bacillati</taxon>
        <taxon>Bacillota</taxon>
        <taxon>Bacilli</taxon>
        <taxon>Bacillales</taxon>
        <taxon>Paenibacillaceae</taxon>
        <taxon>Paenibacillus</taxon>
    </lineage>
</organism>
<protein>
    <submittedName>
        <fullName evidence="1">DUF1885 family protein</fullName>
    </submittedName>
</protein>
<proteinExistence type="predicted"/>
<dbReference type="RefSeq" id="WP_144853232.1">
    <property type="nucleotide sequence ID" value="NZ_VNJI01000049.1"/>
</dbReference>
<reference evidence="1 2" key="1">
    <citation type="submission" date="2019-07" db="EMBL/GenBank/DDBJ databases">
        <authorList>
            <person name="Kim J."/>
        </authorList>
    </citation>
    <scope>NUCLEOTIDE SEQUENCE [LARGE SCALE GENOMIC DNA]</scope>
    <source>
        <strain evidence="1 2">JC52</strain>
    </source>
</reference>
<keyword evidence="2" id="KW-1185">Reference proteome</keyword>
<evidence type="ECO:0000313" key="1">
    <source>
        <dbReference type="EMBL" id="TVY06731.1"/>
    </source>
</evidence>
<dbReference type="InterPro" id="IPR036294">
    <property type="entry name" value="Rbstp2229-like_sf"/>
</dbReference>
<name>A0A559K3M8_9BACL</name>
<accession>A0A559K3M8</accession>
<dbReference type="AlphaFoldDB" id="A0A559K3M8"/>
<dbReference type="Gene3D" id="3.30.310.120">
    <property type="entry name" value="Rbstp2229 like protein"/>
    <property type="match status" value="1"/>
</dbReference>